<dbReference type="AlphaFoldDB" id="A0A0L0H8H7"/>
<evidence type="ECO:0000313" key="5">
    <source>
        <dbReference type="Proteomes" id="UP000053201"/>
    </source>
</evidence>
<accession>A0A0L0H8H7</accession>
<dbReference type="STRING" id="645134.A0A0L0H8H7"/>
<evidence type="ECO:0000313" key="4">
    <source>
        <dbReference type="EMBL" id="KNC96988.1"/>
    </source>
</evidence>
<dbReference type="GO" id="GO:0005737">
    <property type="term" value="C:cytoplasm"/>
    <property type="evidence" value="ECO:0007669"/>
    <property type="project" value="InterPro"/>
</dbReference>
<dbReference type="SMART" id="SM01185">
    <property type="entry name" value="EFP"/>
    <property type="match status" value="1"/>
</dbReference>
<evidence type="ECO:0000259" key="2">
    <source>
        <dbReference type="SMART" id="SM00841"/>
    </source>
</evidence>
<feature type="domain" description="Elongation factor P C-terminal" evidence="2">
    <location>
        <begin position="186"/>
        <end position="243"/>
    </location>
</feature>
<dbReference type="InterPro" id="IPR015365">
    <property type="entry name" value="Elong-fact-P_C"/>
</dbReference>
<dbReference type="Pfam" id="PF09285">
    <property type="entry name" value="Elong-fact-P_C"/>
    <property type="match status" value="1"/>
</dbReference>
<dbReference type="InterPro" id="IPR008991">
    <property type="entry name" value="Translation_prot_SH3-like_sf"/>
</dbReference>
<dbReference type="Pfam" id="PF01132">
    <property type="entry name" value="EFP"/>
    <property type="match status" value="1"/>
</dbReference>
<dbReference type="Gene3D" id="2.30.30.30">
    <property type="match status" value="1"/>
</dbReference>
<name>A0A0L0H8H7_SPIPD</name>
<protein>
    <submittedName>
        <fullName evidence="4">Translation elongation factor P</fullName>
    </submittedName>
</protein>
<dbReference type="OrthoDB" id="7025426at2759"/>
<evidence type="ECO:0000256" key="1">
    <source>
        <dbReference type="ARBA" id="ARBA00009479"/>
    </source>
</evidence>
<dbReference type="GeneID" id="27690994"/>
<dbReference type="InterPro" id="IPR020599">
    <property type="entry name" value="Transl_elong_fac_P/YeiP"/>
</dbReference>
<dbReference type="InterPro" id="IPR012340">
    <property type="entry name" value="NA-bd_OB-fold"/>
</dbReference>
<organism evidence="4 5">
    <name type="scientific">Spizellomyces punctatus (strain DAOM BR117)</name>
    <dbReference type="NCBI Taxonomy" id="645134"/>
    <lineage>
        <taxon>Eukaryota</taxon>
        <taxon>Fungi</taxon>
        <taxon>Fungi incertae sedis</taxon>
        <taxon>Chytridiomycota</taxon>
        <taxon>Chytridiomycota incertae sedis</taxon>
        <taxon>Chytridiomycetes</taxon>
        <taxon>Spizellomycetales</taxon>
        <taxon>Spizellomycetaceae</taxon>
        <taxon>Spizellomyces</taxon>
    </lineage>
</organism>
<evidence type="ECO:0000259" key="3">
    <source>
        <dbReference type="SMART" id="SM01185"/>
    </source>
</evidence>
<dbReference type="InParanoid" id="A0A0L0H8H7"/>
<dbReference type="PANTHER" id="PTHR30053:SF14">
    <property type="entry name" value="TRANSLATION ELONGATION FACTOR KOW-LIKE DOMAIN-CONTAINING PROTEIN"/>
    <property type="match status" value="1"/>
</dbReference>
<dbReference type="eggNOG" id="ENOG502QS68">
    <property type="taxonomic scope" value="Eukaryota"/>
</dbReference>
<feature type="domain" description="Translation elongation factor P/YeiP central" evidence="3">
    <location>
        <begin position="120"/>
        <end position="177"/>
    </location>
</feature>
<sequence>MMSQSRKFTQFFELPKVIAAELPNSNNMFAKRLCTHRQRLFNPFPSHISRRFLQVPVNQVKRGAVIELRDRIWVVNNYTHHTQGRGGAHYKFDLRDVTGSGKALERFNSGQTVEVVELDTKELQFLYLDDQELHLLDNETFEEHAFPLGIFNGGDKAIPFLQDGMRIEVDFHETKPVVVKMPERGTYTVVDTPPVASSGTNESKGTMFKDATLDSGAHVMVPEFVNIRDKIVVDLGEYRYVTRAK</sequence>
<dbReference type="OMA" id="WSVVEFQ"/>
<keyword evidence="4" id="KW-0648">Protein biosynthesis</keyword>
<dbReference type="RefSeq" id="XP_016605028.1">
    <property type="nucleotide sequence ID" value="XM_016755957.1"/>
</dbReference>
<dbReference type="GO" id="GO:0003746">
    <property type="term" value="F:translation elongation factor activity"/>
    <property type="evidence" value="ECO:0007669"/>
    <property type="project" value="UniProtKB-KW"/>
</dbReference>
<proteinExistence type="inferred from homology"/>
<dbReference type="EMBL" id="KQ257466">
    <property type="protein sequence ID" value="KNC96988.1"/>
    <property type="molecule type" value="Genomic_DNA"/>
</dbReference>
<reference evidence="4 5" key="1">
    <citation type="submission" date="2009-08" db="EMBL/GenBank/DDBJ databases">
        <title>The Genome Sequence of Spizellomyces punctatus strain DAOM BR117.</title>
        <authorList>
            <consortium name="The Broad Institute Genome Sequencing Platform"/>
            <person name="Russ C."/>
            <person name="Cuomo C."/>
            <person name="Shea T."/>
            <person name="Young S.K."/>
            <person name="Zeng Q."/>
            <person name="Koehrsen M."/>
            <person name="Haas B."/>
            <person name="Borodovsky M."/>
            <person name="Guigo R."/>
            <person name="Alvarado L."/>
            <person name="Berlin A."/>
            <person name="Bochicchio J."/>
            <person name="Borenstein D."/>
            <person name="Chapman S."/>
            <person name="Chen Z."/>
            <person name="Engels R."/>
            <person name="Freedman E."/>
            <person name="Gellesch M."/>
            <person name="Goldberg J."/>
            <person name="Griggs A."/>
            <person name="Gujja S."/>
            <person name="Heiman D."/>
            <person name="Hepburn T."/>
            <person name="Howarth C."/>
            <person name="Jen D."/>
            <person name="Larson L."/>
            <person name="Lewis B."/>
            <person name="Mehta T."/>
            <person name="Park D."/>
            <person name="Pearson M."/>
            <person name="Roberts A."/>
            <person name="Saif S."/>
            <person name="Shenoy N."/>
            <person name="Sisk P."/>
            <person name="Stolte C."/>
            <person name="Sykes S."/>
            <person name="Thomson T."/>
            <person name="Walk T."/>
            <person name="White J."/>
            <person name="Yandava C."/>
            <person name="Burger G."/>
            <person name="Gray M.W."/>
            <person name="Holland P.W.H."/>
            <person name="King N."/>
            <person name="Lang F.B.F."/>
            <person name="Roger A.J."/>
            <person name="Ruiz-Trillo I."/>
            <person name="Lander E."/>
            <person name="Nusbaum C."/>
        </authorList>
    </citation>
    <scope>NUCLEOTIDE SEQUENCE [LARGE SCALE GENOMIC DNA]</scope>
    <source>
        <strain evidence="4 5">DAOM BR117</strain>
    </source>
</reference>
<dbReference type="InterPro" id="IPR014722">
    <property type="entry name" value="Rib_uL2_dom2"/>
</dbReference>
<dbReference type="VEuPathDB" id="FungiDB:SPPG_07805"/>
<dbReference type="PANTHER" id="PTHR30053">
    <property type="entry name" value="ELONGATION FACTOR P"/>
    <property type="match status" value="1"/>
</dbReference>
<dbReference type="Gene3D" id="2.40.50.140">
    <property type="entry name" value="Nucleic acid-binding proteins"/>
    <property type="match status" value="2"/>
</dbReference>
<dbReference type="SUPFAM" id="SSF50249">
    <property type="entry name" value="Nucleic acid-binding proteins"/>
    <property type="match status" value="2"/>
</dbReference>
<keyword evidence="4" id="KW-0251">Elongation factor</keyword>
<comment type="similarity">
    <text evidence="1">Belongs to the elongation factor P family.</text>
</comment>
<gene>
    <name evidence="4" type="ORF">SPPG_07805</name>
</gene>
<dbReference type="SUPFAM" id="SSF50104">
    <property type="entry name" value="Translation proteins SH3-like domain"/>
    <property type="match status" value="1"/>
</dbReference>
<keyword evidence="5" id="KW-1185">Reference proteome</keyword>
<dbReference type="InterPro" id="IPR013185">
    <property type="entry name" value="Transl_elong_KOW-like"/>
</dbReference>
<dbReference type="Proteomes" id="UP000053201">
    <property type="component" value="Unassembled WGS sequence"/>
</dbReference>
<dbReference type="SMART" id="SM00841">
    <property type="entry name" value="Elong-fact-P_C"/>
    <property type="match status" value="1"/>
</dbReference>
<dbReference type="Pfam" id="PF08207">
    <property type="entry name" value="EFP_N"/>
    <property type="match status" value="1"/>
</dbReference>
<dbReference type="InterPro" id="IPR001059">
    <property type="entry name" value="Transl_elong_P/YeiP_cen"/>
</dbReference>
<dbReference type="GO" id="GO:0043043">
    <property type="term" value="P:peptide biosynthetic process"/>
    <property type="evidence" value="ECO:0007669"/>
    <property type="project" value="InterPro"/>
</dbReference>